<sequence length="127" mass="14888">MKKLSVKDIISFNNNGFLVVNDFLTPHEISYLKEEAIDITNRYMEQGDLETDFGCIVEPFGLDCEYNEHKQKNKQKFYNKSDFDTQRAKIKSKYILQIIEKYSSFAKQLLNVQNSVFLVSYKLPLSI</sequence>
<reference evidence="3" key="1">
    <citation type="submission" date="2017-01" db="EMBL/GenBank/DDBJ databases">
        <authorList>
            <person name="Wang Y."/>
            <person name="White M."/>
            <person name="Kvist S."/>
            <person name="Moncalvo J.-M."/>
        </authorList>
    </citation>
    <scope>NUCLEOTIDE SEQUENCE [LARGE SCALE GENOMIC DNA]</scope>
    <source>
        <strain evidence="3">ID-206-W2</strain>
    </source>
</reference>
<comment type="caution">
    <text evidence="1">The sequence shown here is derived from an EMBL/GenBank/DDBJ whole genome shotgun (WGS) entry which is preliminary data.</text>
</comment>
<dbReference type="OrthoDB" id="445007at2759"/>
<name>A0A1R1X656_9FUNG</name>
<evidence type="ECO:0008006" key="4">
    <source>
        <dbReference type="Google" id="ProtNLM"/>
    </source>
</evidence>
<reference evidence="1" key="2">
    <citation type="submission" date="2017-01" db="EMBL/GenBank/DDBJ databases">
        <authorList>
            <person name="Mah S.A."/>
            <person name="Swanson W.J."/>
            <person name="Moy G.W."/>
            <person name="Vacquier V.D."/>
        </authorList>
    </citation>
    <scope>NUCLEOTIDE SEQUENCE [LARGE SCALE GENOMIC DNA]</scope>
    <source>
        <strain evidence="1">ID-206-W2</strain>
    </source>
</reference>
<gene>
    <name evidence="1" type="ORF">AYI69_g10377</name>
    <name evidence="2" type="ORF">AYI69_g364</name>
</gene>
<evidence type="ECO:0000313" key="3">
    <source>
        <dbReference type="Proteomes" id="UP000187429"/>
    </source>
</evidence>
<evidence type="ECO:0000313" key="2">
    <source>
        <dbReference type="EMBL" id="OMJ30104.1"/>
    </source>
</evidence>
<organism evidence="1 3">
    <name type="scientific">Smittium culicis</name>
    <dbReference type="NCBI Taxonomy" id="133412"/>
    <lineage>
        <taxon>Eukaryota</taxon>
        <taxon>Fungi</taxon>
        <taxon>Fungi incertae sedis</taxon>
        <taxon>Zoopagomycota</taxon>
        <taxon>Kickxellomycotina</taxon>
        <taxon>Harpellomycetes</taxon>
        <taxon>Harpellales</taxon>
        <taxon>Legeriomycetaceae</taxon>
        <taxon>Smittium</taxon>
    </lineage>
</organism>
<dbReference type="AlphaFoldDB" id="A0A1R1X656"/>
<dbReference type="EMBL" id="LSSM01006761">
    <property type="protein sequence ID" value="OMJ10121.1"/>
    <property type="molecule type" value="Genomic_DNA"/>
</dbReference>
<accession>A0A1R1X656</accession>
<protein>
    <recommendedName>
        <fullName evidence="4">Phytanoyl-CoA dioxygenase</fullName>
    </recommendedName>
</protein>
<dbReference type="SUPFAM" id="SSF51197">
    <property type="entry name" value="Clavaminate synthase-like"/>
    <property type="match status" value="1"/>
</dbReference>
<keyword evidence="3" id="KW-1185">Reference proteome</keyword>
<evidence type="ECO:0000313" key="1">
    <source>
        <dbReference type="EMBL" id="OMJ10121.1"/>
    </source>
</evidence>
<dbReference type="EMBL" id="LSSM01000083">
    <property type="protein sequence ID" value="OMJ30104.1"/>
    <property type="molecule type" value="Genomic_DNA"/>
</dbReference>
<dbReference type="Proteomes" id="UP000187429">
    <property type="component" value="Unassembled WGS sequence"/>
</dbReference>
<dbReference type="Gene3D" id="2.60.120.620">
    <property type="entry name" value="q2cbj1_9rhob like domain"/>
    <property type="match status" value="1"/>
</dbReference>
<proteinExistence type="predicted"/>